<dbReference type="InterPro" id="IPR029033">
    <property type="entry name" value="His_PPase_superfam"/>
</dbReference>
<evidence type="ECO:0000256" key="1">
    <source>
        <dbReference type="SAM" id="MobiDB-lite"/>
    </source>
</evidence>
<reference evidence="3" key="1">
    <citation type="journal article" date="2023" name="Arch. Microbiol.">
        <title>Desulfoferula mesophilus gen. nov. sp. nov., a mesophilic sulfate-reducing bacterium isolated from a brackish lake sediment.</title>
        <authorList>
            <person name="Watanabe T."/>
            <person name="Yabe T."/>
            <person name="Tsuji J.M."/>
            <person name="Fukui M."/>
        </authorList>
    </citation>
    <scope>NUCLEOTIDE SEQUENCE [LARGE SCALE GENOMIC DNA]</scope>
    <source>
        <strain evidence="3">12FAK</strain>
    </source>
</reference>
<keyword evidence="3" id="KW-1185">Reference proteome</keyword>
<dbReference type="KEGG" id="dmp:FAK_18960"/>
<dbReference type="RefSeq" id="WP_338606502.1">
    <property type="nucleotide sequence ID" value="NZ_AP028679.1"/>
</dbReference>
<feature type="region of interest" description="Disordered" evidence="1">
    <location>
        <begin position="1"/>
        <end position="24"/>
    </location>
</feature>
<evidence type="ECO:0000313" key="3">
    <source>
        <dbReference type="Proteomes" id="UP001366166"/>
    </source>
</evidence>
<dbReference type="EMBL" id="AP028679">
    <property type="protein sequence ID" value="BEQ14830.1"/>
    <property type="molecule type" value="Genomic_DNA"/>
</dbReference>
<dbReference type="AlphaFoldDB" id="A0AAU9ESV8"/>
<sequence length="162" mass="17265">MEIYLMQHGPNLPPEQDPQEGLSPEGEVVVSRTAVALARLALHPGLMISSPKARARQSADIVSRALNYDPTQILVSDQVKAMTEPGDTLQFLAAQQEQAPLLVVGHLPNLAKVTAGLLSAAGQAQVDFQRGGVCALQVEDLPRGKGKLLWYLPPAVTALMAN</sequence>
<dbReference type="CDD" id="cd07067">
    <property type="entry name" value="HP_PGM_like"/>
    <property type="match status" value="1"/>
</dbReference>
<dbReference type="InterPro" id="IPR013078">
    <property type="entry name" value="His_Pase_superF_clade-1"/>
</dbReference>
<evidence type="ECO:0000313" key="2">
    <source>
        <dbReference type="EMBL" id="BEQ14830.1"/>
    </source>
</evidence>
<gene>
    <name evidence="2" type="ORF">FAK_18960</name>
</gene>
<protein>
    <submittedName>
        <fullName evidence="2">Phosphohistidine phosphatase SixA</fullName>
    </submittedName>
</protein>
<name>A0AAU9ESV8_9BACT</name>
<accession>A0AAU9ESV8</accession>
<proteinExistence type="predicted"/>
<dbReference type="Proteomes" id="UP001366166">
    <property type="component" value="Chromosome"/>
</dbReference>
<dbReference type="SUPFAM" id="SSF53254">
    <property type="entry name" value="Phosphoglycerate mutase-like"/>
    <property type="match status" value="1"/>
</dbReference>
<dbReference type="Gene3D" id="3.40.50.1240">
    <property type="entry name" value="Phosphoglycerate mutase-like"/>
    <property type="match status" value="1"/>
</dbReference>
<organism evidence="2 3">
    <name type="scientific">Desulfoferula mesophila</name>
    <dbReference type="NCBI Taxonomy" id="3058419"/>
    <lineage>
        <taxon>Bacteria</taxon>
        <taxon>Pseudomonadati</taxon>
        <taxon>Thermodesulfobacteriota</taxon>
        <taxon>Desulfarculia</taxon>
        <taxon>Desulfarculales</taxon>
        <taxon>Desulfarculaceae</taxon>
        <taxon>Desulfoferula</taxon>
    </lineage>
</organism>